<accession>A0A396YQJ8</accession>
<organism evidence="1 2">
    <name type="scientific">Leptospira stimsonii</name>
    <dbReference type="NCBI Taxonomy" id="2202203"/>
    <lineage>
        <taxon>Bacteria</taxon>
        <taxon>Pseudomonadati</taxon>
        <taxon>Spirochaetota</taxon>
        <taxon>Spirochaetia</taxon>
        <taxon>Leptospirales</taxon>
        <taxon>Leptospiraceae</taxon>
        <taxon>Leptospira</taxon>
    </lineage>
</organism>
<comment type="caution">
    <text evidence="1">The sequence shown here is derived from an EMBL/GenBank/DDBJ whole genome shotgun (WGS) entry which is preliminary data.</text>
</comment>
<evidence type="ECO:0000313" key="1">
    <source>
        <dbReference type="EMBL" id="RHX84343.1"/>
    </source>
</evidence>
<sequence>MKQFRLIFKILPPYEIGFFLVLLFATMSLYSEEFSSLDSSSKIGNQNERRLQKRYYLGGFGINELSWFQAGYNLGERFSISFLAHQRHKADHFDLDRTGYHSGAVAFSLQNKDFTQNQYTIALEWFPFTIPYYFSVGVGQEFYFQRDRKSEFTVYSDGSADGKTWQYSISNKRAYVAPGAGLRYVFSSGIFLNGGFSVLLFANSSAHIQREEISFYNIKPDPAILDKIWRDGKEKELDRAKGIGVQLFLSAGISF</sequence>
<dbReference type="AlphaFoldDB" id="A0A396YQJ8"/>
<dbReference type="EMBL" id="QHCT01000013">
    <property type="protein sequence ID" value="RHX84343.1"/>
    <property type="molecule type" value="Genomic_DNA"/>
</dbReference>
<dbReference type="OrthoDB" id="344192at2"/>
<gene>
    <name evidence="1" type="ORF">DLM75_22830</name>
</gene>
<proteinExistence type="predicted"/>
<evidence type="ECO:0000313" key="2">
    <source>
        <dbReference type="Proteomes" id="UP000265798"/>
    </source>
</evidence>
<dbReference type="Proteomes" id="UP000265798">
    <property type="component" value="Unassembled WGS sequence"/>
</dbReference>
<dbReference type="RefSeq" id="WP_118970823.1">
    <property type="nucleotide sequence ID" value="NZ_QHCT01000013.1"/>
</dbReference>
<evidence type="ECO:0008006" key="3">
    <source>
        <dbReference type="Google" id="ProtNLM"/>
    </source>
</evidence>
<protein>
    <recommendedName>
        <fullName evidence="3">Outer membrane protein beta-barrel domain-containing protein</fullName>
    </recommendedName>
</protein>
<name>A0A396YQJ8_9LEPT</name>
<reference evidence="2" key="1">
    <citation type="submission" date="2018-05" db="EMBL/GenBank/DDBJ databases">
        <title>Leptospira yasudae sp. nov. and Leptospira stimsonii sp. nov., two pathogenic species of the genus Leptospira isolated from environmental sources.</title>
        <authorList>
            <person name="Casanovas-Massana A."/>
            <person name="Hamond C."/>
            <person name="Santos L.A."/>
            <person name="Hacker K.P."/>
            <person name="Balassiano I."/>
            <person name="Medeiros M.A."/>
            <person name="Reis M.G."/>
            <person name="Ko A.I."/>
            <person name="Wunder E.A."/>
        </authorList>
    </citation>
    <scope>NUCLEOTIDE SEQUENCE [LARGE SCALE GENOMIC DNA]</scope>
    <source>
        <strain evidence="2">Yale</strain>
    </source>
</reference>